<evidence type="ECO:0000313" key="1">
    <source>
        <dbReference type="EMBL" id="JAH01659.1"/>
    </source>
</evidence>
<dbReference type="AlphaFoldDB" id="A0A0E9PAW5"/>
<sequence>MTNYCALPSGTLKNTQDLGSIPWGMSLHQDLVLNLNPKEK</sequence>
<reference evidence="1" key="1">
    <citation type="submission" date="2014-11" db="EMBL/GenBank/DDBJ databases">
        <authorList>
            <person name="Amaro Gonzalez C."/>
        </authorList>
    </citation>
    <scope>NUCLEOTIDE SEQUENCE</scope>
</reference>
<name>A0A0E9PAW5_ANGAN</name>
<dbReference type="EMBL" id="GBXM01106918">
    <property type="protein sequence ID" value="JAH01659.1"/>
    <property type="molecule type" value="Transcribed_RNA"/>
</dbReference>
<proteinExistence type="predicted"/>
<accession>A0A0E9PAW5</accession>
<protein>
    <submittedName>
        <fullName evidence="1">Uncharacterized protein</fullName>
    </submittedName>
</protein>
<reference evidence="1" key="2">
    <citation type="journal article" date="2015" name="Fish Shellfish Immunol.">
        <title>Early steps in the European eel (Anguilla anguilla)-Vibrio vulnificus interaction in the gills: Role of the RtxA13 toxin.</title>
        <authorList>
            <person name="Callol A."/>
            <person name="Pajuelo D."/>
            <person name="Ebbesson L."/>
            <person name="Teles M."/>
            <person name="MacKenzie S."/>
            <person name="Amaro C."/>
        </authorList>
    </citation>
    <scope>NUCLEOTIDE SEQUENCE</scope>
</reference>
<organism evidence="1">
    <name type="scientific">Anguilla anguilla</name>
    <name type="common">European freshwater eel</name>
    <name type="synonym">Muraena anguilla</name>
    <dbReference type="NCBI Taxonomy" id="7936"/>
    <lineage>
        <taxon>Eukaryota</taxon>
        <taxon>Metazoa</taxon>
        <taxon>Chordata</taxon>
        <taxon>Craniata</taxon>
        <taxon>Vertebrata</taxon>
        <taxon>Euteleostomi</taxon>
        <taxon>Actinopterygii</taxon>
        <taxon>Neopterygii</taxon>
        <taxon>Teleostei</taxon>
        <taxon>Anguilliformes</taxon>
        <taxon>Anguillidae</taxon>
        <taxon>Anguilla</taxon>
    </lineage>
</organism>